<organism evidence="2 3">
    <name type="scientific">Lojkania enalia</name>
    <dbReference type="NCBI Taxonomy" id="147567"/>
    <lineage>
        <taxon>Eukaryota</taxon>
        <taxon>Fungi</taxon>
        <taxon>Dikarya</taxon>
        <taxon>Ascomycota</taxon>
        <taxon>Pezizomycotina</taxon>
        <taxon>Dothideomycetes</taxon>
        <taxon>Pleosporomycetidae</taxon>
        <taxon>Pleosporales</taxon>
        <taxon>Pleosporales incertae sedis</taxon>
        <taxon>Lojkania</taxon>
    </lineage>
</organism>
<protein>
    <recommendedName>
        <fullName evidence="1">DUF7962 domain-containing protein</fullName>
    </recommendedName>
</protein>
<dbReference type="OrthoDB" id="202840at2759"/>
<name>A0A9P4K407_9PLEO</name>
<dbReference type="Proteomes" id="UP000800093">
    <property type="component" value="Unassembled WGS sequence"/>
</dbReference>
<keyword evidence="3" id="KW-1185">Reference proteome</keyword>
<sequence>MPRPLLHETFGLTYRKIPILSIGREIYCDTSLIIEALEHYFPASAGWGTVYPKCDGVEEWVYRGLARGFANLWVDKPLFRTTTGLIPPSVWKTPFGTDRAALIGHPLDPVKLARKIPENLSILDSHLSMLEPMLSSGTWAIPTKSPSLADISLFYQLRWAMDISAGKGIYNLTGGATDDVGEDVMGRVFSKERYPGTWNWFHTLEEYLSSLPDRETRVDGSSPASLAELLGKYELWGDGDVLVPTPNGESESLDVQRGLKAGVMVSVAPDDTGRDFPTVGELVKIGVEEVVIKPVEKAEVDCRIHFPRMGFVVKVVEGSRL</sequence>
<dbReference type="AlphaFoldDB" id="A0A9P4K407"/>
<reference evidence="3" key="1">
    <citation type="journal article" date="2020" name="Stud. Mycol.">
        <title>101 Dothideomycetes genomes: A test case for predicting lifestyles and emergence of pathogens.</title>
        <authorList>
            <person name="Haridas S."/>
            <person name="Albert R."/>
            <person name="Binder M."/>
            <person name="Bloem J."/>
            <person name="LaButti K."/>
            <person name="Salamov A."/>
            <person name="Andreopoulos B."/>
            <person name="Baker S."/>
            <person name="Barry K."/>
            <person name="Bills G."/>
            <person name="Bluhm B."/>
            <person name="Cannon C."/>
            <person name="Castanera R."/>
            <person name="Culley D."/>
            <person name="Daum C."/>
            <person name="Ezra D."/>
            <person name="Gonzalez J."/>
            <person name="Henrissat B."/>
            <person name="Kuo A."/>
            <person name="Liang C."/>
            <person name="Lipzen A."/>
            <person name="Lutzoni F."/>
            <person name="Magnuson J."/>
            <person name="Mondo S."/>
            <person name="Nolan M."/>
            <person name="Ohm R."/>
            <person name="Pangilinan J."/>
            <person name="Park H.-J."/>
            <person name="Ramirez L."/>
            <person name="Alfaro M."/>
            <person name="Sun H."/>
            <person name="Tritt A."/>
            <person name="Yoshinaga Y."/>
            <person name="Zwiers L.-H."/>
            <person name="Turgeon B."/>
            <person name="Goodwin S."/>
            <person name="Spatafora J."/>
            <person name="Crous P."/>
            <person name="Grigoriev I."/>
        </authorList>
    </citation>
    <scope>NUCLEOTIDE SEQUENCE [LARGE SCALE GENOMIC DNA]</scope>
    <source>
        <strain evidence="3">CBS 304.66</strain>
    </source>
</reference>
<comment type="caution">
    <text evidence="2">The sequence shown here is derived from an EMBL/GenBank/DDBJ whole genome shotgun (WGS) entry which is preliminary data.</text>
</comment>
<evidence type="ECO:0000313" key="2">
    <source>
        <dbReference type="EMBL" id="KAF2260897.1"/>
    </source>
</evidence>
<feature type="domain" description="DUF7962" evidence="1">
    <location>
        <begin position="93"/>
        <end position="164"/>
    </location>
</feature>
<dbReference type="Pfam" id="PF25907">
    <property type="entry name" value="DUF7962"/>
    <property type="match status" value="1"/>
</dbReference>
<accession>A0A9P4K407</accession>
<proteinExistence type="predicted"/>
<evidence type="ECO:0000259" key="1">
    <source>
        <dbReference type="Pfam" id="PF25907"/>
    </source>
</evidence>
<gene>
    <name evidence="2" type="ORF">CC78DRAFT_555349</name>
</gene>
<dbReference type="Gene3D" id="3.40.30.110">
    <property type="match status" value="2"/>
</dbReference>
<dbReference type="SUPFAM" id="SSF47616">
    <property type="entry name" value="GST C-terminal domain-like"/>
    <property type="match status" value="1"/>
</dbReference>
<evidence type="ECO:0000313" key="3">
    <source>
        <dbReference type="Proteomes" id="UP000800093"/>
    </source>
</evidence>
<dbReference type="InterPro" id="IPR058268">
    <property type="entry name" value="DUF7962"/>
</dbReference>
<dbReference type="EMBL" id="ML986669">
    <property type="protein sequence ID" value="KAF2260897.1"/>
    <property type="molecule type" value="Genomic_DNA"/>
</dbReference>
<dbReference type="InterPro" id="IPR036282">
    <property type="entry name" value="Glutathione-S-Trfase_C_sf"/>
</dbReference>